<proteinExistence type="predicted"/>
<reference evidence="10 11" key="1">
    <citation type="submission" date="2016-06" db="EMBL/GenBank/DDBJ databases">
        <authorList>
            <person name="Kjaerup R.B."/>
            <person name="Dalgaard T.S."/>
            <person name="Juul-Madsen H.R."/>
        </authorList>
    </citation>
    <scope>NUCLEOTIDE SEQUENCE [LARGE SCALE GENOMIC DNA]</scope>
    <source>
        <strain evidence="10 11">Pb300</strain>
    </source>
</reference>
<dbReference type="InterPro" id="IPR057305">
    <property type="entry name" value="Thioredox_PDIA6_C"/>
</dbReference>
<dbReference type="VEuPathDB" id="FungiDB:PADG_07815"/>
<dbReference type="InterPro" id="IPR036249">
    <property type="entry name" value="Thioredoxin-like_sf"/>
</dbReference>
<sequence length="476" mass="51662">MPKKSSAVLLIAAFWQTLFVNVGGLYTKNSLVLQVDGSKYDHLIARSNQLSVSASLGLGIKFYAPWCGHCQNLKPVYEKVAKHLDGLAQVAAVNCDDDSNKPLCGQMGIRGFPTLKVITPSKKPGQPRVEDYNGARTAKAIVEYMVDKIPNHVKKITDKELDGWLKEANDTAKAILFTEKPATSALLRALAIDYLGSISFAQIRSKETSAVQTFGIKKFPTIVLLPGGGKEAISYGGELKKSSISDFLGQVAKVSADPKPSKSTASTTSEATESPETSSRSVSPSPSKAPALNILSTTSDLRKECLAPKTGTCVLVLGKMPESLDSEPPAGAFQVFTGLAEISHKHSLRKGHLFPFYAVPDTVEDVGVLRNKLELKKDSVIDVIALNVKRGWWQQYDPGEEGDFSAAKLETWIDAIRLGEGAKKKLPDGVVLEEQEEVTEPAKEPEKEDGKEPKVESPKEPKQKPVKEEPTTHNEL</sequence>
<dbReference type="PROSITE" id="PS51352">
    <property type="entry name" value="THIOREDOXIN_2"/>
    <property type="match status" value="1"/>
</dbReference>
<dbReference type="Proteomes" id="UP000242814">
    <property type="component" value="Unassembled WGS sequence"/>
</dbReference>
<evidence type="ECO:0000256" key="6">
    <source>
        <dbReference type="ARBA" id="ARBA00023284"/>
    </source>
</evidence>
<dbReference type="SUPFAM" id="SSF52833">
    <property type="entry name" value="Thioredoxin-like"/>
    <property type="match status" value="2"/>
</dbReference>
<comment type="catalytic activity">
    <reaction evidence="1">
        <text>Catalyzes the rearrangement of -S-S- bonds in proteins.</text>
        <dbReference type="EC" id="5.3.4.1"/>
    </reaction>
</comment>
<feature type="compositionally biased region" description="Low complexity" evidence="7">
    <location>
        <begin position="261"/>
        <end position="290"/>
    </location>
</feature>
<feature type="signal peptide" evidence="8">
    <location>
        <begin position="1"/>
        <end position="24"/>
    </location>
</feature>
<accession>A0A1D2J615</accession>
<dbReference type="Pfam" id="PF00085">
    <property type="entry name" value="Thioredoxin"/>
    <property type="match status" value="1"/>
</dbReference>
<dbReference type="Gene3D" id="3.40.30.10">
    <property type="entry name" value="Glutaredoxin"/>
    <property type="match status" value="2"/>
</dbReference>
<protein>
    <recommendedName>
        <fullName evidence="3">protein disulfide-isomerase</fullName>
        <ecNumber evidence="3">5.3.4.1</ecNumber>
    </recommendedName>
</protein>
<keyword evidence="5 10" id="KW-0413">Isomerase</keyword>
<dbReference type="Pfam" id="PF24541">
    <property type="entry name" value="Thioredox_PDIA6_C"/>
    <property type="match status" value="1"/>
</dbReference>
<evidence type="ECO:0000256" key="3">
    <source>
        <dbReference type="ARBA" id="ARBA00012723"/>
    </source>
</evidence>
<dbReference type="EMBL" id="LZYO01000434">
    <property type="protein sequence ID" value="ODH13695.1"/>
    <property type="molecule type" value="Genomic_DNA"/>
</dbReference>
<keyword evidence="4" id="KW-1015">Disulfide bond</keyword>
<gene>
    <name evidence="10" type="ORF">ACO22_06995</name>
</gene>
<keyword evidence="8" id="KW-0732">Signal</keyword>
<dbReference type="CDD" id="cd03002">
    <property type="entry name" value="PDI_a_MPD1_like"/>
    <property type="match status" value="1"/>
</dbReference>
<evidence type="ECO:0000259" key="9">
    <source>
        <dbReference type="PROSITE" id="PS51352"/>
    </source>
</evidence>
<name>A0A1D2J615_PARBR</name>
<comment type="caution">
    <text evidence="10">The sequence shown here is derived from an EMBL/GenBank/DDBJ whole genome shotgun (WGS) entry which is preliminary data.</text>
</comment>
<feature type="chain" id="PRO_5008902275" description="protein disulfide-isomerase" evidence="8">
    <location>
        <begin position="25"/>
        <end position="476"/>
    </location>
</feature>
<comment type="subcellular location">
    <subcellularLocation>
        <location evidence="2">Endoplasmic reticulum lumen</location>
    </subcellularLocation>
</comment>
<feature type="compositionally biased region" description="Basic and acidic residues" evidence="7">
    <location>
        <begin position="440"/>
        <end position="476"/>
    </location>
</feature>
<evidence type="ECO:0000256" key="4">
    <source>
        <dbReference type="ARBA" id="ARBA00023157"/>
    </source>
</evidence>
<feature type="domain" description="Thioredoxin" evidence="9">
    <location>
        <begin position="20"/>
        <end position="151"/>
    </location>
</feature>
<evidence type="ECO:0000256" key="1">
    <source>
        <dbReference type="ARBA" id="ARBA00001182"/>
    </source>
</evidence>
<dbReference type="GO" id="GO:0015035">
    <property type="term" value="F:protein-disulfide reductase activity"/>
    <property type="evidence" value="ECO:0007669"/>
    <property type="project" value="TreeGrafter"/>
</dbReference>
<dbReference type="VEuPathDB" id="FungiDB:PABG_06156"/>
<dbReference type="EC" id="5.3.4.1" evidence="3"/>
<dbReference type="GO" id="GO:0034976">
    <property type="term" value="P:response to endoplasmic reticulum stress"/>
    <property type="evidence" value="ECO:0007669"/>
    <property type="project" value="TreeGrafter"/>
</dbReference>
<evidence type="ECO:0000256" key="2">
    <source>
        <dbReference type="ARBA" id="ARBA00004319"/>
    </source>
</evidence>
<evidence type="ECO:0000313" key="10">
    <source>
        <dbReference type="EMBL" id="ODH13695.1"/>
    </source>
</evidence>
<feature type="region of interest" description="Disordered" evidence="7">
    <location>
        <begin position="256"/>
        <end position="291"/>
    </location>
</feature>
<evidence type="ECO:0000256" key="7">
    <source>
        <dbReference type="SAM" id="MobiDB-lite"/>
    </source>
</evidence>
<evidence type="ECO:0000256" key="5">
    <source>
        <dbReference type="ARBA" id="ARBA00023235"/>
    </source>
</evidence>
<evidence type="ECO:0000313" key="11">
    <source>
        <dbReference type="Proteomes" id="UP000242814"/>
    </source>
</evidence>
<dbReference type="InterPro" id="IPR013766">
    <property type="entry name" value="Thioredoxin_domain"/>
</dbReference>
<feature type="region of interest" description="Disordered" evidence="7">
    <location>
        <begin position="426"/>
        <end position="476"/>
    </location>
</feature>
<dbReference type="PANTHER" id="PTHR45815">
    <property type="entry name" value="PROTEIN DISULFIDE-ISOMERASE A6"/>
    <property type="match status" value="1"/>
</dbReference>
<organism evidence="10 11">
    <name type="scientific">Paracoccidioides brasiliensis</name>
    <dbReference type="NCBI Taxonomy" id="121759"/>
    <lineage>
        <taxon>Eukaryota</taxon>
        <taxon>Fungi</taxon>
        <taxon>Dikarya</taxon>
        <taxon>Ascomycota</taxon>
        <taxon>Pezizomycotina</taxon>
        <taxon>Eurotiomycetes</taxon>
        <taxon>Eurotiomycetidae</taxon>
        <taxon>Onygenales</taxon>
        <taxon>Ajellomycetaceae</taxon>
        <taxon>Paracoccidioides</taxon>
    </lineage>
</organism>
<dbReference type="GO" id="GO:0003756">
    <property type="term" value="F:protein disulfide isomerase activity"/>
    <property type="evidence" value="ECO:0007669"/>
    <property type="project" value="UniProtKB-EC"/>
</dbReference>
<evidence type="ECO:0000256" key="8">
    <source>
        <dbReference type="SAM" id="SignalP"/>
    </source>
</evidence>
<dbReference type="AlphaFoldDB" id="A0A1D2J615"/>
<keyword evidence="6" id="KW-0676">Redox-active center</keyword>
<dbReference type="PANTHER" id="PTHR45815:SF3">
    <property type="entry name" value="PROTEIN DISULFIDE-ISOMERASE A6"/>
    <property type="match status" value="1"/>
</dbReference>
<dbReference type="GO" id="GO:0005788">
    <property type="term" value="C:endoplasmic reticulum lumen"/>
    <property type="evidence" value="ECO:0007669"/>
    <property type="project" value="UniProtKB-SubCell"/>
</dbReference>